<evidence type="ECO:0000256" key="8">
    <source>
        <dbReference type="SAM" id="MobiDB-lite"/>
    </source>
</evidence>
<dbReference type="EMBL" id="CP111025">
    <property type="protein sequence ID" value="WAR25787.1"/>
    <property type="molecule type" value="Genomic_DNA"/>
</dbReference>
<accession>A0ABY7FVZ4</accession>
<evidence type="ECO:0000256" key="3">
    <source>
        <dbReference type="ARBA" id="ARBA00022946"/>
    </source>
</evidence>
<keyword evidence="10" id="KW-1185">Reference proteome</keyword>
<protein>
    <recommendedName>
        <fullName evidence="5">Direct IAP-binding protein with low pI</fullName>
    </recommendedName>
</protein>
<dbReference type="PANTHER" id="PTHR32247">
    <property type="entry name" value="DIABLO HOMOLOG, MITOCHONDRIAL"/>
    <property type="match status" value="1"/>
</dbReference>
<evidence type="ECO:0000256" key="7">
    <source>
        <dbReference type="SAM" id="Coils"/>
    </source>
</evidence>
<proteinExistence type="inferred from homology"/>
<dbReference type="PANTHER" id="PTHR32247:SF3">
    <property type="entry name" value="DIABLO IAP-BINDING MITOCHONDRIAL PROTEIN"/>
    <property type="match status" value="1"/>
</dbReference>
<keyword evidence="4" id="KW-0496">Mitochondrion</keyword>
<feature type="region of interest" description="Disordered" evidence="8">
    <location>
        <begin position="243"/>
        <end position="272"/>
    </location>
</feature>
<evidence type="ECO:0000313" key="9">
    <source>
        <dbReference type="EMBL" id="WAR25787.1"/>
    </source>
</evidence>
<evidence type="ECO:0000313" key="10">
    <source>
        <dbReference type="Proteomes" id="UP001164746"/>
    </source>
</evidence>
<dbReference type="Pfam" id="PF09057">
    <property type="entry name" value="Smac_DIABLO"/>
    <property type="match status" value="1"/>
</dbReference>
<name>A0ABY7FVZ4_MYAAR</name>
<reference evidence="9" key="1">
    <citation type="submission" date="2022-11" db="EMBL/GenBank/DDBJ databases">
        <title>Centuries of genome instability and evolution in soft-shell clam transmissible cancer (bioRxiv).</title>
        <authorList>
            <person name="Hart S.F.M."/>
            <person name="Yonemitsu M.A."/>
            <person name="Giersch R.M."/>
            <person name="Beal B.F."/>
            <person name="Arriagada G."/>
            <person name="Davis B.W."/>
            <person name="Ostrander E.A."/>
            <person name="Goff S.P."/>
            <person name="Metzger M.J."/>
        </authorList>
    </citation>
    <scope>NUCLEOTIDE SEQUENCE</scope>
    <source>
        <strain evidence="9">MELC-2E11</strain>
        <tissue evidence="9">Siphon/mantle</tissue>
    </source>
</reference>
<gene>
    <name evidence="9" type="ORF">MAR_011491</name>
</gene>
<comment type="subcellular location">
    <subcellularLocation>
        <location evidence="1">Mitochondrion</location>
    </subcellularLocation>
</comment>
<feature type="coiled-coil region" evidence="7">
    <location>
        <begin position="76"/>
        <end position="110"/>
    </location>
</feature>
<organism evidence="9 10">
    <name type="scientific">Mya arenaria</name>
    <name type="common">Soft-shell clam</name>
    <dbReference type="NCBI Taxonomy" id="6604"/>
    <lineage>
        <taxon>Eukaryota</taxon>
        <taxon>Metazoa</taxon>
        <taxon>Spiralia</taxon>
        <taxon>Lophotrochozoa</taxon>
        <taxon>Mollusca</taxon>
        <taxon>Bivalvia</taxon>
        <taxon>Autobranchia</taxon>
        <taxon>Heteroconchia</taxon>
        <taxon>Euheterodonta</taxon>
        <taxon>Imparidentia</taxon>
        <taxon>Neoheterodontei</taxon>
        <taxon>Myida</taxon>
        <taxon>Myoidea</taxon>
        <taxon>Myidae</taxon>
        <taxon>Mya</taxon>
    </lineage>
</organism>
<evidence type="ECO:0000256" key="2">
    <source>
        <dbReference type="ARBA" id="ARBA00022703"/>
    </source>
</evidence>
<keyword evidence="7" id="KW-0175">Coiled coil</keyword>
<keyword evidence="3" id="KW-0809">Transit peptide</keyword>
<evidence type="ECO:0000256" key="4">
    <source>
        <dbReference type="ARBA" id="ARBA00023128"/>
    </source>
</evidence>
<feature type="coiled-coil region" evidence="7">
    <location>
        <begin position="179"/>
        <end position="232"/>
    </location>
</feature>
<dbReference type="SUPFAM" id="SSF46984">
    <property type="entry name" value="Smac/diablo"/>
    <property type="match status" value="1"/>
</dbReference>
<sequence length="319" mass="36209">MAARTAFCQLRTKFNISRRFTSFSISRVPRTKVCLGLISPAIFLKLSCDTKIDLEEPDPRTLSREFLIKSSSLLAAENAMGVLSQTTLALQQAEKEYQEAIEAVIFMMELKLQVLGDPTEEARLWDLILQGRDLVKRKRRKRDDLYQVQRCAERFVESAAELTYMTGSEIVASSASERLNKANIILREVKIKTEKAEERLVEAEVKTIEVEGKFAEENKERLDEEMNRLIAEGAVVVETDGEKGIEGSEEGSDIDTDKDTANVKQGPDPESVKRMERVTVDRLSETLNRRGQGKEKFEYVELFDKWDEGDNTDNIASDI</sequence>
<evidence type="ECO:0000256" key="5">
    <source>
        <dbReference type="ARBA" id="ARBA00033049"/>
    </source>
</evidence>
<dbReference type="InterPro" id="IPR015142">
    <property type="entry name" value="Smac_DIABLO"/>
</dbReference>
<dbReference type="Gene3D" id="1.20.58.70">
    <property type="match status" value="1"/>
</dbReference>
<comment type="similarity">
    <text evidence="6">Belongs to the Smac/DIABLO protein family.</text>
</comment>
<evidence type="ECO:0000256" key="6">
    <source>
        <dbReference type="ARBA" id="ARBA00046319"/>
    </source>
</evidence>
<evidence type="ECO:0000256" key="1">
    <source>
        <dbReference type="ARBA" id="ARBA00004173"/>
    </source>
</evidence>
<keyword evidence="2" id="KW-0053">Apoptosis</keyword>
<dbReference type="Proteomes" id="UP001164746">
    <property type="component" value="Chromosome 14"/>
</dbReference>
<dbReference type="InterPro" id="IPR009062">
    <property type="entry name" value="Smac/DIABLO-like_sf"/>
</dbReference>